<feature type="compositionally biased region" description="Basic and acidic residues" evidence="3">
    <location>
        <begin position="238"/>
        <end position="256"/>
    </location>
</feature>
<dbReference type="PRINTS" id="PR00038">
    <property type="entry name" value="HTHLUXR"/>
</dbReference>
<dbReference type="SMART" id="SM00421">
    <property type="entry name" value="HTH_LUXR"/>
    <property type="match status" value="1"/>
</dbReference>
<sequence>MDDILGGEFVGRGRELAVLERRLAAARAGGGGLVLVEGEAGAGKTALAHALGRRARTAGMRVAWGACLEGGGTAPYWPWVQILRGVGRPAGTLADPAAAPENRFQVFDHAVEELRAAAAEQGLLVVVDDLHWADEASLRLLQWTASAVADDPVLLAGLYRGQEAFAYGEAGTVLRAAARERTASSLTLGALTPPEVTELAEHTLGHTPDPRLLKVVQERCEGNPLFVKEMVRLLDSDTHEHDHDHGHEHDQDHDRAPASQDGRLLPLPRTVREAVGSRLNRLTPACRQTLRQASVLGREFTIQLLTATVQNGPTAARADGPTAARADASAAARAHAPTAAQADPPGAAQAHVPTTAQADPPAATQAHAPGATQADPPSAARAGALAAAQAHAPAAANEHEPAVADGESAPQGPPAPDHETVTGGAGGKAYGDGEAEVLRHIDEARSAGLVSTPTPHTLRFSHALTQEALYAELPTTERQQLHAAAARALTNTAGPIDALAHHLRQAAPRTAATEALTTTRAAARRAHDQLAYEHAAFQYREALKLLPLVPDGDRHRPRLLLDLAGSAFRSGAVEEAWRACREAAALGTAAGDAETVADAVTVVRGITNSPLTTELHALSETALELLHNAPAEDPVREARVLAQLAVTTDPFAGGEETQEAGRRALAAAEACGDADALFLALQARTTTLVDGRHVLQRLSLGERALRLARETGRPEPAAWGHAWRLDAFWELGRRLQLDAELAQFTDLVTRMKEPLWQWRLLRIRACLALYEGRHEAARELADRALEIGRRGGHEGAEFLDLVLRSRLALQTGEGFEEVEAGVREFIAGGPFIAMGWLAEMLVGAGRTDEAAEVWGAITPYLRDVPSGLPEWIVVGTTNAHLASVFGDRESAVLLYDDLLPYADRHVTAGAHNPSSGPVALYLGMLATLLEDWAAAERHLHAALASCRATGSPPYETYVRLETARMLLARRGPADAKAAAEHLTAASAVARRLGLGPLERWITELRGSTARPQGVLTAREEEVAALVSEGLSNRQIAGRLRLSERTAENHVTHILTKLGFDSRAQIAAWYARRT</sequence>
<evidence type="ECO:0000259" key="4">
    <source>
        <dbReference type="PROSITE" id="PS50043"/>
    </source>
</evidence>
<feature type="compositionally biased region" description="Low complexity" evidence="3">
    <location>
        <begin position="313"/>
        <end position="396"/>
    </location>
</feature>
<dbReference type="Pfam" id="PF13191">
    <property type="entry name" value="AAA_16"/>
    <property type="match status" value="1"/>
</dbReference>
<keyword evidence="6" id="KW-1185">Reference proteome</keyword>
<dbReference type="InterPro" id="IPR041664">
    <property type="entry name" value="AAA_16"/>
</dbReference>
<evidence type="ECO:0000313" key="5">
    <source>
        <dbReference type="EMBL" id="MCI3278899.1"/>
    </source>
</evidence>
<dbReference type="InterPro" id="IPR000792">
    <property type="entry name" value="Tscrpt_reg_LuxR_C"/>
</dbReference>
<comment type="caution">
    <text evidence="5">The sequence shown here is derived from an EMBL/GenBank/DDBJ whole genome shotgun (WGS) entry which is preliminary data.</text>
</comment>
<dbReference type="RefSeq" id="WP_242778295.1">
    <property type="nucleotide sequence ID" value="NZ_JALDAY010000022.1"/>
</dbReference>
<dbReference type="InterPro" id="IPR016032">
    <property type="entry name" value="Sig_transdc_resp-reg_C-effctor"/>
</dbReference>
<dbReference type="SUPFAM" id="SSF52540">
    <property type="entry name" value="P-loop containing nucleoside triphosphate hydrolases"/>
    <property type="match status" value="1"/>
</dbReference>
<feature type="region of interest" description="Disordered" evidence="3">
    <location>
        <begin position="313"/>
        <end position="431"/>
    </location>
</feature>
<evidence type="ECO:0000256" key="3">
    <source>
        <dbReference type="SAM" id="MobiDB-lite"/>
    </source>
</evidence>
<dbReference type="InterPro" id="IPR011990">
    <property type="entry name" value="TPR-like_helical_dom_sf"/>
</dbReference>
<dbReference type="Pfam" id="PF00196">
    <property type="entry name" value="GerE"/>
    <property type="match status" value="1"/>
</dbReference>
<dbReference type="CDD" id="cd06170">
    <property type="entry name" value="LuxR_C_like"/>
    <property type="match status" value="1"/>
</dbReference>
<evidence type="ECO:0000256" key="2">
    <source>
        <dbReference type="ARBA" id="ARBA00022840"/>
    </source>
</evidence>
<dbReference type="PROSITE" id="PS50043">
    <property type="entry name" value="HTH_LUXR_2"/>
    <property type="match status" value="1"/>
</dbReference>
<protein>
    <submittedName>
        <fullName evidence="5">AAA family ATPase</fullName>
    </submittedName>
</protein>
<accession>A0ABS9YNU7</accession>
<dbReference type="Gene3D" id="1.25.40.10">
    <property type="entry name" value="Tetratricopeptide repeat domain"/>
    <property type="match status" value="2"/>
</dbReference>
<dbReference type="SUPFAM" id="SSF46894">
    <property type="entry name" value="C-terminal effector domain of the bipartite response regulators"/>
    <property type="match status" value="1"/>
</dbReference>
<dbReference type="Proteomes" id="UP001165269">
    <property type="component" value="Unassembled WGS sequence"/>
</dbReference>
<dbReference type="InterPro" id="IPR036388">
    <property type="entry name" value="WH-like_DNA-bd_sf"/>
</dbReference>
<organism evidence="5 6">
    <name type="scientific">Streptomyces cylindrosporus</name>
    <dbReference type="NCBI Taxonomy" id="2927583"/>
    <lineage>
        <taxon>Bacteria</taxon>
        <taxon>Bacillati</taxon>
        <taxon>Actinomycetota</taxon>
        <taxon>Actinomycetes</taxon>
        <taxon>Kitasatosporales</taxon>
        <taxon>Streptomycetaceae</taxon>
        <taxon>Streptomyces</taxon>
    </lineage>
</organism>
<keyword evidence="1" id="KW-0547">Nucleotide-binding</keyword>
<evidence type="ECO:0000313" key="6">
    <source>
        <dbReference type="Proteomes" id="UP001165269"/>
    </source>
</evidence>
<evidence type="ECO:0000256" key="1">
    <source>
        <dbReference type="ARBA" id="ARBA00022741"/>
    </source>
</evidence>
<proteinExistence type="predicted"/>
<name>A0ABS9YNU7_9ACTN</name>
<dbReference type="EMBL" id="JALDAY010000022">
    <property type="protein sequence ID" value="MCI3278899.1"/>
    <property type="molecule type" value="Genomic_DNA"/>
</dbReference>
<dbReference type="PANTHER" id="PTHR16305">
    <property type="entry name" value="TESTICULAR SOLUBLE ADENYLYL CYCLASE"/>
    <property type="match status" value="1"/>
</dbReference>
<dbReference type="PANTHER" id="PTHR16305:SF28">
    <property type="entry name" value="GUANYLATE CYCLASE DOMAIN-CONTAINING PROTEIN"/>
    <property type="match status" value="1"/>
</dbReference>
<dbReference type="SUPFAM" id="SSF48452">
    <property type="entry name" value="TPR-like"/>
    <property type="match status" value="1"/>
</dbReference>
<feature type="domain" description="HTH luxR-type" evidence="4">
    <location>
        <begin position="1008"/>
        <end position="1073"/>
    </location>
</feature>
<gene>
    <name evidence="5" type="ORF">MQP27_48340</name>
</gene>
<keyword evidence="2" id="KW-0067">ATP-binding</keyword>
<dbReference type="Gene3D" id="1.10.10.10">
    <property type="entry name" value="Winged helix-like DNA-binding domain superfamily/Winged helix DNA-binding domain"/>
    <property type="match status" value="1"/>
</dbReference>
<feature type="region of interest" description="Disordered" evidence="3">
    <location>
        <begin position="238"/>
        <end position="267"/>
    </location>
</feature>
<dbReference type="InterPro" id="IPR027417">
    <property type="entry name" value="P-loop_NTPase"/>
</dbReference>
<dbReference type="Gene3D" id="3.40.50.300">
    <property type="entry name" value="P-loop containing nucleotide triphosphate hydrolases"/>
    <property type="match status" value="1"/>
</dbReference>
<reference evidence="5" key="1">
    <citation type="submission" date="2022-03" db="EMBL/GenBank/DDBJ databases">
        <title>Streptomyces 7R015 and 7R016 isolated from Barleria lupulina in Thailand.</title>
        <authorList>
            <person name="Kanchanasin P."/>
            <person name="Phongsopitanun W."/>
            <person name="Tanasupawat S."/>
        </authorList>
    </citation>
    <scope>NUCLEOTIDE SEQUENCE</scope>
    <source>
        <strain evidence="5">7R015</strain>
    </source>
</reference>